<evidence type="ECO:0000313" key="3">
    <source>
        <dbReference type="Proteomes" id="UP000092482"/>
    </source>
</evidence>
<dbReference type="InterPro" id="IPR006750">
    <property type="entry name" value="YdcZ"/>
</dbReference>
<feature type="transmembrane region" description="Helical" evidence="1">
    <location>
        <begin position="98"/>
        <end position="121"/>
    </location>
</feature>
<feature type="transmembrane region" description="Helical" evidence="1">
    <location>
        <begin position="189"/>
        <end position="216"/>
    </location>
</feature>
<feature type="transmembrane region" description="Helical" evidence="1">
    <location>
        <begin position="261"/>
        <end position="282"/>
    </location>
</feature>
<feature type="transmembrane region" description="Helical" evidence="1">
    <location>
        <begin position="163"/>
        <end position="182"/>
    </location>
</feature>
<reference evidence="2 3" key="1">
    <citation type="submission" date="2016-03" db="EMBL/GenBank/DDBJ databases">
        <title>Shallow-sea hydrothermal system.</title>
        <authorList>
            <person name="Tang K."/>
        </authorList>
    </citation>
    <scope>NUCLEOTIDE SEQUENCE [LARGE SCALE GENOMIC DNA]</scope>
    <source>
        <strain evidence="2 3">JLT9</strain>
    </source>
</reference>
<dbReference type="Proteomes" id="UP000092482">
    <property type="component" value="Chromosome"/>
</dbReference>
<proteinExistence type="predicted"/>
<dbReference type="PANTHER" id="PTHR34821:SF2">
    <property type="entry name" value="INNER MEMBRANE PROTEIN YDCZ"/>
    <property type="match status" value="1"/>
</dbReference>
<keyword evidence="1" id="KW-0472">Membrane</keyword>
<gene>
    <name evidence="2" type="ORF">SGUI_3079</name>
</gene>
<evidence type="ECO:0000313" key="2">
    <source>
        <dbReference type="EMBL" id="ANS80475.1"/>
    </source>
</evidence>
<sequence>MALALVAAASCGAVLALQSRVNGTLAEHLGGIPAATISFGSGLVVLTLMLVVPSLRRRAAAVWVAVRSRRLRWWQVLGGTAGGLLVAGQTYAVPLVGVTAFLVAIVGGQSVSALLVDRAGLGPRPARRLRPGRVLAAGLAVLGVAVAAAAPRAGDGTGGAADGSAVVLPLLGVVLIGALTSVQQAFNGVVTVVGGAPLATAWVNFLTGTLTLLLVGGALALTQGVPLRAAGPDLPWWAWIGGVIGIGYIAAAAFAVQHLPVLVFVLVAVTTQLVVGILLDALSPAGATVLSPQVLLGVLLAVLASLWSALARERVPAAPRGGPVAGHR</sequence>
<protein>
    <submittedName>
        <fullName evidence="2">Inner membrane protein</fullName>
    </submittedName>
</protein>
<feature type="transmembrane region" description="Helical" evidence="1">
    <location>
        <begin position="133"/>
        <end position="151"/>
    </location>
</feature>
<dbReference type="EMBL" id="CP014989">
    <property type="protein sequence ID" value="ANS80475.1"/>
    <property type="molecule type" value="Genomic_DNA"/>
</dbReference>
<keyword evidence="1" id="KW-0812">Transmembrane</keyword>
<dbReference type="Pfam" id="PF04657">
    <property type="entry name" value="DMT_YdcZ"/>
    <property type="match status" value="2"/>
</dbReference>
<feature type="transmembrane region" description="Helical" evidence="1">
    <location>
        <begin position="32"/>
        <end position="52"/>
    </location>
</feature>
<keyword evidence="3" id="KW-1185">Reference proteome</keyword>
<dbReference type="PANTHER" id="PTHR34821">
    <property type="entry name" value="INNER MEMBRANE PROTEIN YDCZ"/>
    <property type="match status" value="1"/>
</dbReference>
<dbReference type="STRING" id="1758689.SGUI_3079"/>
<feature type="transmembrane region" description="Helical" evidence="1">
    <location>
        <begin position="73"/>
        <end position="92"/>
    </location>
</feature>
<dbReference type="KEGG" id="serj:SGUI_3079"/>
<keyword evidence="1" id="KW-1133">Transmembrane helix</keyword>
<dbReference type="AlphaFoldDB" id="A0A1B1NGC8"/>
<dbReference type="GO" id="GO:0005886">
    <property type="term" value="C:plasma membrane"/>
    <property type="evidence" value="ECO:0007669"/>
    <property type="project" value="TreeGrafter"/>
</dbReference>
<feature type="transmembrane region" description="Helical" evidence="1">
    <location>
        <begin position="294"/>
        <end position="311"/>
    </location>
</feature>
<organism evidence="2 3">
    <name type="scientific">Serinicoccus hydrothermalis</name>
    <dbReference type="NCBI Taxonomy" id="1758689"/>
    <lineage>
        <taxon>Bacteria</taxon>
        <taxon>Bacillati</taxon>
        <taxon>Actinomycetota</taxon>
        <taxon>Actinomycetes</taxon>
        <taxon>Micrococcales</taxon>
        <taxon>Ornithinimicrobiaceae</taxon>
        <taxon>Serinicoccus</taxon>
    </lineage>
</organism>
<accession>A0A1B1NGC8</accession>
<evidence type="ECO:0000256" key="1">
    <source>
        <dbReference type="SAM" id="Phobius"/>
    </source>
</evidence>
<name>A0A1B1NGC8_9MICO</name>
<feature type="transmembrane region" description="Helical" evidence="1">
    <location>
        <begin position="236"/>
        <end position="254"/>
    </location>
</feature>